<dbReference type="Pfam" id="PF13837">
    <property type="entry name" value="Myb_DNA-bind_4"/>
    <property type="match status" value="2"/>
</dbReference>
<evidence type="ECO:0000313" key="11">
    <source>
        <dbReference type="Proteomes" id="UP001634393"/>
    </source>
</evidence>
<keyword evidence="2" id="KW-0677">Repeat</keyword>
<evidence type="ECO:0000256" key="6">
    <source>
        <dbReference type="ARBA" id="ARBA00023242"/>
    </source>
</evidence>
<sequence length="394" mass="45626">MSSSDLRELISGSPLLETTTTSTTSGTGRWRRQETLNLLEIRSRLDPKFKDLNANHKSSLTLWDEVSRIMSEGHGYERSGRKCKEKFDNLYKYYKRTKHAKAGRQDAKHYRHALYGETNNSGGNFHYNFSNNKNTSLLNTNNQESYLGSKLSDTSLGQSNLSDSDASSSEDSDKRKKRSRKSWKVKVKNLINTQMKRLMDKQEEWMEKMMNTIERKEQDRILSEEEWRKQDAARTEQEHKLWASERAWIEARDCALIDSLYKITGKGLMASKIENQIDDVWPEGEITRLIHLRSEYQQCGIPEEAMWDEISNKMACFGHDRSALMCKQKWDNVNSYLLKCNKKREEGSICNQSGGGGDYSSEQRVDHVSSPPNDNRGNSIHDSCFRYFIGDTNY</sequence>
<dbReference type="PROSITE" id="PS50090">
    <property type="entry name" value="MYB_LIKE"/>
    <property type="match status" value="2"/>
</dbReference>
<keyword evidence="5" id="KW-0804">Transcription</keyword>
<dbReference type="GO" id="GO:0003677">
    <property type="term" value="F:DNA binding"/>
    <property type="evidence" value="ECO:0007669"/>
    <property type="project" value="UniProtKB-KW"/>
</dbReference>
<name>A0ABD3SN83_9LAMI</name>
<feature type="region of interest" description="Disordered" evidence="8">
    <location>
        <begin position="349"/>
        <end position="377"/>
    </location>
</feature>
<dbReference type="PANTHER" id="PTHR21654">
    <property type="entry name" value="FI21293P1"/>
    <property type="match status" value="1"/>
</dbReference>
<comment type="caution">
    <text evidence="10">The sequence shown here is derived from an EMBL/GenBank/DDBJ whole genome shotgun (WGS) entry which is preliminary data.</text>
</comment>
<organism evidence="10 11">
    <name type="scientific">Penstemon smallii</name>
    <dbReference type="NCBI Taxonomy" id="265156"/>
    <lineage>
        <taxon>Eukaryota</taxon>
        <taxon>Viridiplantae</taxon>
        <taxon>Streptophyta</taxon>
        <taxon>Embryophyta</taxon>
        <taxon>Tracheophyta</taxon>
        <taxon>Spermatophyta</taxon>
        <taxon>Magnoliopsida</taxon>
        <taxon>eudicotyledons</taxon>
        <taxon>Gunneridae</taxon>
        <taxon>Pentapetalae</taxon>
        <taxon>asterids</taxon>
        <taxon>lamiids</taxon>
        <taxon>Lamiales</taxon>
        <taxon>Plantaginaceae</taxon>
        <taxon>Cheloneae</taxon>
        <taxon>Penstemon</taxon>
    </lineage>
</organism>
<accession>A0ABD3SN83</accession>
<feature type="region of interest" description="Disordered" evidence="8">
    <location>
        <begin position="148"/>
        <end position="183"/>
    </location>
</feature>
<comment type="subcellular location">
    <subcellularLocation>
        <location evidence="1">Nucleus</location>
    </subcellularLocation>
</comment>
<evidence type="ECO:0000256" key="5">
    <source>
        <dbReference type="ARBA" id="ARBA00023163"/>
    </source>
</evidence>
<feature type="region of interest" description="Disordered" evidence="8">
    <location>
        <begin position="1"/>
        <end position="29"/>
    </location>
</feature>
<evidence type="ECO:0000256" key="8">
    <source>
        <dbReference type="SAM" id="MobiDB-lite"/>
    </source>
</evidence>
<dbReference type="AlphaFoldDB" id="A0ABD3SN83"/>
<evidence type="ECO:0000259" key="9">
    <source>
        <dbReference type="PROSITE" id="PS50090"/>
    </source>
</evidence>
<keyword evidence="4" id="KW-0238">DNA-binding</keyword>
<evidence type="ECO:0000256" key="2">
    <source>
        <dbReference type="ARBA" id="ARBA00022737"/>
    </source>
</evidence>
<evidence type="ECO:0000256" key="1">
    <source>
        <dbReference type="ARBA" id="ARBA00004123"/>
    </source>
</evidence>
<gene>
    <name evidence="10" type="ORF">ACJIZ3_021827</name>
</gene>
<evidence type="ECO:0000256" key="4">
    <source>
        <dbReference type="ARBA" id="ARBA00023125"/>
    </source>
</evidence>
<reference evidence="10 11" key="1">
    <citation type="submission" date="2024-12" db="EMBL/GenBank/DDBJ databases">
        <title>The unique morphological basis and parallel evolutionary history of personate flowers in Penstemon.</title>
        <authorList>
            <person name="Depatie T.H."/>
            <person name="Wessinger C.A."/>
        </authorList>
    </citation>
    <scope>NUCLEOTIDE SEQUENCE [LARGE SCALE GENOMIC DNA]</scope>
    <source>
        <strain evidence="10">WTNN_2</strain>
        <tissue evidence="10">Leaf</tissue>
    </source>
</reference>
<dbReference type="GO" id="GO:0005634">
    <property type="term" value="C:nucleus"/>
    <property type="evidence" value="ECO:0007669"/>
    <property type="project" value="UniProtKB-SubCell"/>
</dbReference>
<dbReference type="Gene3D" id="1.10.10.60">
    <property type="entry name" value="Homeodomain-like"/>
    <property type="match status" value="2"/>
</dbReference>
<keyword evidence="11" id="KW-1185">Reference proteome</keyword>
<feature type="compositionally biased region" description="Low complexity" evidence="8">
    <location>
        <begin position="18"/>
        <end position="28"/>
    </location>
</feature>
<dbReference type="FunFam" id="1.10.10.60:FF:000061">
    <property type="entry name" value="Trihelix transcription factor GT-2"/>
    <property type="match status" value="1"/>
</dbReference>
<dbReference type="InterPro" id="IPR001005">
    <property type="entry name" value="SANT/Myb"/>
</dbReference>
<keyword evidence="6" id="KW-0539">Nucleus</keyword>
<feature type="domain" description="Myb-like" evidence="9">
    <location>
        <begin position="281"/>
        <end position="334"/>
    </location>
</feature>
<evidence type="ECO:0000256" key="7">
    <source>
        <dbReference type="SAM" id="Coils"/>
    </source>
</evidence>
<proteinExistence type="predicted"/>
<evidence type="ECO:0000313" key="10">
    <source>
        <dbReference type="EMBL" id="KAL3825798.1"/>
    </source>
</evidence>
<dbReference type="Proteomes" id="UP001634393">
    <property type="component" value="Unassembled WGS sequence"/>
</dbReference>
<dbReference type="SMART" id="SM00717">
    <property type="entry name" value="SANT"/>
    <property type="match status" value="2"/>
</dbReference>
<feature type="domain" description="Myb-like" evidence="9">
    <location>
        <begin position="22"/>
        <end position="91"/>
    </location>
</feature>
<dbReference type="CDD" id="cd12203">
    <property type="entry name" value="GT1"/>
    <property type="match status" value="1"/>
</dbReference>
<dbReference type="EMBL" id="JBJXBP010000006">
    <property type="protein sequence ID" value="KAL3825798.1"/>
    <property type="molecule type" value="Genomic_DNA"/>
</dbReference>
<feature type="compositionally biased region" description="Polar residues" evidence="8">
    <location>
        <begin position="148"/>
        <end position="161"/>
    </location>
</feature>
<protein>
    <recommendedName>
        <fullName evidence="9">Myb-like domain-containing protein</fullName>
    </recommendedName>
</protein>
<dbReference type="PANTHER" id="PTHR21654:SF60">
    <property type="entry name" value="TRIHELIX TRANSCRIPTION FACTOR PTL"/>
    <property type="match status" value="1"/>
</dbReference>
<dbReference type="InterPro" id="IPR044822">
    <property type="entry name" value="Myb_DNA-bind_4"/>
</dbReference>
<evidence type="ECO:0000256" key="3">
    <source>
        <dbReference type="ARBA" id="ARBA00023015"/>
    </source>
</evidence>
<keyword evidence="3" id="KW-0805">Transcription regulation</keyword>
<feature type="coiled-coil region" evidence="7">
    <location>
        <begin position="199"/>
        <end position="226"/>
    </location>
</feature>
<keyword evidence="7" id="KW-0175">Coiled coil</keyword>
<dbReference type="GO" id="GO:0006355">
    <property type="term" value="P:regulation of DNA-templated transcription"/>
    <property type="evidence" value="ECO:0007669"/>
    <property type="project" value="UniProtKB-ARBA"/>
</dbReference>